<dbReference type="RefSeq" id="WP_285343340.1">
    <property type="nucleotide sequence ID" value="NZ_JASITI010000021.1"/>
</dbReference>
<proteinExistence type="predicted"/>
<dbReference type="EMBL" id="JASITI010000021">
    <property type="protein sequence ID" value="MDK9497598.1"/>
    <property type="molecule type" value="Genomic_DNA"/>
</dbReference>
<evidence type="ECO:0000256" key="2">
    <source>
        <dbReference type="SAM" id="Phobius"/>
    </source>
</evidence>
<protein>
    <recommendedName>
        <fullName evidence="5">Integral membrane protein</fullName>
    </recommendedName>
</protein>
<organism evidence="3 4">
    <name type="scientific">Streptomyces katrae</name>
    <dbReference type="NCBI Taxonomy" id="68223"/>
    <lineage>
        <taxon>Bacteria</taxon>
        <taxon>Bacillati</taxon>
        <taxon>Actinomycetota</taxon>
        <taxon>Actinomycetes</taxon>
        <taxon>Kitasatosporales</taxon>
        <taxon>Streptomycetaceae</taxon>
        <taxon>Streptomyces</taxon>
    </lineage>
</organism>
<dbReference type="Proteomes" id="UP001223390">
    <property type="component" value="Unassembled WGS sequence"/>
</dbReference>
<keyword evidence="2" id="KW-0472">Membrane</keyword>
<evidence type="ECO:0000313" key="3">
    <source>
        <dbReference type="EMBL" id="MDK9497598.1"/>
    </source>
</evidence>
<feature type="region of interest" description="Disordered" evidence="1">
    <location>
        <begin position="1"/>
        <end position="20"/>
    </location>
</feature>
<feature type="transmembrane region" description="Helical" evidence="2">
    <location>
        <begin position="112"/>
        <end position="136"/>
    </location>
</feature>
<accession>A0ABT7GVI9</accession>
<reference evidence="3 4" key="1">
    <citation type="submission" date="2023-05" db="EMBL/GenBank/DDBJ databases">
        <title>Sequencing and Assembly of Streptomyces sp. NP73.</title>
        <authorList>
            <person name="Konwar A.N."/>
            <person name="Saikia K."/>
            <person name="Thakur D."/>
        </authorList>
    </citation>
    <scope>NUCLEOTIDE SEQUENCE [LARGE SCALE GENOMIC DNA]</scope>
    <source>
        <strain evidence="3 4">NP73</strain>
    </source>
</reference>
<evidence type="ECO:0000313" key="4">
    <source>
        <dbReference type="Proteomes" id="UP001223390"/>
    </source>
</evidence>
<comment type="caution">
    <text evidence="3">The sequence shown here is derived from an EMBL/GenBank/DDBJ whole genome shotgun (WGS) entry which is preliminary data.</text>
</comment>
<evidence type="ECO:0000256" key="1">
    <source>
        <dbReference type="SAM" id="MobiDB-lite"/>
    </source>
</evidence>
<evidence type="ECO:0008006" key="5">
    <source>
        <dbReference type="Google" id="ProtNLM"/>
    </source>
</evidence>
<gene>
    <name evidence="3" type="ORF">QEZ40_002539</name>
</gene>
<keyword evidence="2" id="KW-1133">Transmembrane helix</keyword>
<feature type="region of interest" description="Disordered" evidence="1">
    <location>
        <begin position="84"/>
        <end position="105"/>
    </location>
</feature>
<sequence>MPVPMPVRVRGRAGNGRAAPPRRTVTRLRLTCVYGGVFMLAGTALLAVVFLLARQAVSRGNEPVFELRSEGTLVLAPADCPWPQAGSPEAGGQSPCPAADRRPRRDPLTSPALLVLAALGPLSVVAGYVTAGYALSPVRRIAHTARAAGG</sequence>
<name>A0ABT7GVI9_9ACTN</name>
<keyword evidence="4" id="KW-1185">Reference proteome</keyword>
<keyword evidence="2" id="KW-0812">Transmembrane</keyword>
<feature type="transmembrane region" description="Helical" evidence="2">
    <location>
        <begin position="32"/>
        <end position="53"/>
    </location>
</feature>